<keyword evidence="3" id="KW-1185">Reference proteome</keyword>
<dbReference type="Pfam" id="PF08906">
    <property type="entry name" value="T6SS_Tdi1_C"/>
    <property type="match status" value="1"/>
</dbReference>
<proteinExistence type="predicted"/>
<name>A0ABP8LVU1_9BACT</name>
<dbReference type="RefSeq" id="WP_345027890.1">
    <property type="nucleotide sequence ID" value="NZ_BAABEY010000018.1"/>
</dbReference>
<reference evidence="3" key="1">
    <citation type="journal article" date="2019" name="Int. J. Syst. Evol. Microbiol.">
        <title>The Global Catalogue of Microorganisms (GCM) 10K type strain sequencing project: providing services to taxonomists for standard genome sequencing and annotation.</title>
        <authorList>
            <consortium name="The Broad Institute Genomics Platform"/>
            <consortium name="The Broad Institute Genome Sequencing Center for Infectious Disease"/>
            <person name="Wu L."/>
            <person name="Ma J."/>
        </authorList>
    </citation>
    <scope>NUCLEOTIDE SEQUENCE [LARGE SCALE GENOMIC DNA]</scope>
    <source>
        <strain evidence="3">JCM 31920</strain>
    </source>
</reference>
<dbReference type="EMBL" id="BAABEY010000018">
    <property type="protein sequence ID" value="GAA4437308.1"/>
    <property type="molecule type" value="Genomic_DNA"/>
</dbReference>
<accession>A0ABP8LVU1</accession>
<sequence>MDYLSRATIPFDSDSSEQLMMEWTWLIGEDKRLVLVSVIGDVFVTDKHEKIFWLDTGVGKLEQVAESRHDFFEKLEDHDQVGDWLMMDLVDELLASGKLLGVGQVYSYIMSPIIGGEYAVHNFIPLDLEAHLDFTGQFHRQISTLPNGTRVRIKFENKS</sequence>
<evidence type="ECO:0000259" key="1">
    <source>
        <dbReference type="Pfam" id="PF08906"/>
    </source>
</evidence>
<evidence type="ECO:0000313" key="2">
    <source>
        <dbReference type="EMBL" id="GAA4437308.1"/>
    </source>
</evidence>
<organism evidence="2 3">
    <name type="scientific">Ravibacter arvi</name>
    <dbReference type="NCBI Taxonomy" id="2051041"/>
    <lineage>
        <taxon>Bacteria</taxon>
        <taxon>Pseudomonadati</taxon>
        <taxon>Bacteroidota</taxon>
        <taxon>Cytophagia</taxon>
        <taxon>Cytophagales</taxon>
        <taxon>Spirosomataceae</taxon>
        <taxon>Ravibacter</taxon>
    </lineage>
</organism>
<protein>
    <recommendedName>
        <fullName evidence="1">T6SS immunity protein Tdi1 C-terminal domain-containing protein</fullName>
    </recommendedName>
</protein>
<dbReference type="InterPro" id="IPR015002">
    <property type="entry name" value="T6SS_Tdi1_C"/>
</dbReference>
<evidence type="ECO:0000313" key="3">
    <source>
        <dbReference type="Proteomes" id="UP001501508"/>
    </source>
</evidence>
<dbReference type="Proteomes" id="UP001501508">
    <property type="component" value="Unassembled WGS sequence"/>
</dbReference>
<feature type="domain" description="T6SS immunity protein Tdi1 C-terminal" evidence="1">
    <location>
        <begin position="65"/>
        <end position="139"/>
    </location>
</feature>
<gene>
    <name evidence="2" type="ORF">GCM10023091_16320</name>
</gene>
<comment type="caution">
    <text evidence="2">The sequence shown here is derived from an EMBL/GenBank/DDBJ whole genome shotgun (WGS) entry which is preliminary data.</text>
</comment>